<gene>
    <name evidence="2" type="ORF">FIV34_11990</name>
</gene>
<accession>A0A4Y5Z3B5</accession>
<protein>
    <submittedName>
        <fullName evidence="2">Helix-turn-helix transcriptional regulator</fullName>
    </submittedName>
</protein>
<organism evidence="2 3">
    <name type="scientific">Luteibacter pinisoli</name>
    <dbReference type="NCBI Taxonomy" id="2589080"/>
    <lineage>
        <taxon>Bacteria</taxon>
        <taxon>Pseudomonadati</taxon>
        <taxon>Pseudomonadota</taxon>
        <taxon>Gammaproteobacteria</taxon>
        <taxon>Lysobacterales</taxon>
        <taxon>Rhodanobacteraceae</taxon>
        <taxon>Luteibacter</taxon>
    </lineage>
</organism>
<dbReference type="SMART" id="SM00530">
    <property type="entry name" value="HTH_XRE"/>
    <property type="match status" value="1"/>
</dbReference>
<dbReference type="Gene3D" id="1.10.260.40">
    <property type="entry name" value="lambda repressor-like DNA-binding domains"/>
    <property type="match status" value="1"/>
</dbReference>
<keyword evidence="3" id="KW-1185">Reference proteome</keyword>
<dbReference type="RefSeq" id="WP_139983044.1">
    <property type="nucleotide sequence ID" value="NZ_CP041046.1"/>
</dbReference>
<dbReference type="Proteomes" id="UP000316093">
    <property type="component" value="Chromosome"/>
</dbReference>
<evidence type="ECO:0000313" key="2">
    <source>
        <dbReference type="EMBL" id="QDE39880.1"/>
    </source>
</evidence>
<feature type="domain" description="HTH cro/C1-type" evidence="1">
    <location>
        <begin position="23"/>
        <end position="77"/>
    </location>
</feature>
<dbReference type="InterPro" id="IPR010982">
    <property type="entry name" value="Lambda_DNA-bd_dom_sf"/>
</dbReference>
<dbReference type="AlphaFoldDB" id="A0A4Y5Z3B5"/>
<dbReference type="SUPFAM" id="SSF47413">
    <property type="entry name" value="lambda repressor-like DNA-binding domains"/>
    <property type="match status" value="1"/>
</dbReference>
<evidence type="ECO:0000259" key="1">
    <source>
        <dbReference type="PROSITE" id="PS50943"/>
    </source>
</evidence>
<dbReference type="CDD" id="cd00093">
    <property type="entry name" value="HTH_XRE"/>
    <property type="match status" value="1"/>
</dbReference>
<name>A0A4Y5Z3B5_9GAMM</name>
<dbReference type="PROSITE" id="PS50943">
    <property type="entry name" value="HTH_CROC1"/>
    <property type="match status" value="1"/>
</dbReference>
<dbReference type="InterPro" id="IPR001387">
    <property type="entry name" value="Cro/C1-type_HTH"/>
</dbReference>
<sequence length="106" mass="11789">MADRPSSPRSPHRAESILLARMLLDARLAAGLTQLEASAALGVAQTLISKIEVGERKIEMVVVRDLCRVYGIDFLEFIRDYDAAAKKGRVTPPKRLVRKDKGSRRT</sequence>
<evidence type="ECO:0000313" key="3">
    <source>
        <dbReference type="Proteomes" id="UP000316093"/>
    </source>
</evidence>
<dbReference type="KEGG" id="lpy:FIV34_11990"/>
<reference evidence="2 3" key="1">
    <citation type="submission" date="2019-06" db="EMBL/GenBank/DDBJ databases">
        <title>A complete genome sequence for Luteibacter pinisoli MAH-14.</title>
        <authorList>
            <person name="Baltrus D.A."/>
        </authorList>
    </citation>
    <scope>NUCLEOTIDE SEQUENCE [LARGE SCALE GENOMIC DNA]</scope>
    <source>
        <strain evidence="2 3">MAH-14</strain>
    </source>
</reference>
<dbReference type="OrthoDB" id="9803379at2"/>
<proteinExistence type="predicted"/>
<dbReference type="GO" id="GO:0003677">
    <property type="term" value="F:DNA binding"/>
    <property type="evidence" value="ECO:0007669"/>
    <property type="project" value="InterPro"/>
</dbReference>
<dbReference type="EMBL" id="CP041046">
    <property type="protein sequence ID" value="QDE39880.1"/>
    <property type="molecule type" value="Genomic_DNA"/>
</dbReference>
<dbReference type="Pfam" id="PF01381">
    <property type="entry name" value="HTH_3"/>
    <property type="match status" value="1"/>
</dbReference>